<dbReference type="AlphaFoldDB" id="A0A1H8G8Y9"/>
<accession>A0A1H8G8Y9</accession>
<sequence>MPLVHMKEIFTPLRFFGIKIFRSKEGQFFFKFGNKPRKRIFGRKNDLSI</sequence>
<organism evidence="1 2">
    <name type="scientific">Mesobacillus persicus</name>
    <dbReference type="NCBI Taxonomy" id="930146"/>
    <lineage>
        <taxon>Bacteria</taxon>
        <taxon>Bacillati</taxon>
        <taxon>Bacillota</taxon>
        <taxon>Bacilli</taxon>
        <taxon>Bacillales</taxon>
        <taxon>Bacillaceae</taxon>
        <taxon>Mesobacillus</taxon>
    </lineage>
</organism>
<gene>
    <name evidence="1" type="ORF">SAMN05192533_112141</name>
</gene>
<evidence type="ECO:0000313" key="1">
    <source>
        <dbReference type="EMBL" id="SEN40472.1"/>
    </source>
</evidence>
<proteinExistence type="predicted"/>
<dbReference type="Proteomes" id="UP000198553">
    <property type="component" value="Unassembled WGS sequence"/>
</dbReference>
<reference evidence="2" key="1">
    <citation type="submission" date="2016-10" db="EMBL/GenBank/DDBJ databases">
        <authorList>
            <person name="Varghese N."/>
            <person name="Submissions S."/>
        </authorList>
    </citation>
    <scope>NUCLEOTIDE SEQUENCE [LARGE SCALE GENOMIC DNA]</scope>
    <source>
        <strain evidence="2">B48,IBRC-M 10115,DSM 25386,CECT 8001</strain>
    </source>
</reference>
<protein>
    <submittedName>
        <fullName evidence="1">Uncharacterized protein</fullName>
    </submittedName>
</protein>
<name>A0A1H8G8Y9_9BACI</name>
<dbReference type="RefSeq" id="WP_170843918.1">
    <property type="nucleotide sequence ID" value="NZ_FOBW01000012.1"/>
</dbReference>
<keyword evidence="2" id="KW-1185">Reference proteome</keyword>
<evidence type="ECO:0000313" key="2">
    <source>
        <dbReference type="Proteomes" id="UP000198553"/>
    </source>
</evidence>
<dbReference type="EMBL" id="FOBW01000012">
    <property type="protein sequence ID" value="SEN40472.1"/>
    <property type="molecule type" value="Genomic_DNA"/>
</dbReference>